<keyword evidence="5" id="KW-0863">Zinc-finger</keyword>
<feature type="compositionally biased region" description="Acidic residues" evidence="8">
    <location>
        <begin position="277"/>
        <end position="310"/>
    </location>
</feature>
<evidence type="ECO:0000256" key="4">
    <source>
        <dbReference type="ARBA" id="ARBA00022737"/>
    </source>
</evidence>
<feature type="compositionally biased region" description="Basic residues" evidence="8">
    <location>
        <begin position="1"/>
        <end position="13"/>
    </location>
</feature>
<sequence>MPKKKTGARKKAEKQRQRQKEIRTAADSKSLVDWPCNYVMECDKCKRKQKNRAVCYFCMSVQKTIVCGHCGKMKCMMKSGDCVVKHPGQYTTGMGMVGAICDFCEAFICHGRKCLATHACECPLTDADCLECERDVWSHGGRIFKCSFCNGFLCEDDQFEHQASCQVLDGESYKCGSCNKLGQYSCLKCKSCFCDDHVRRKGFKYARGEPVPCPKCSYQLQDTKDLSMSVKKFAFGRQQNQDADGDEGGGGGYASYWENQGSGYSGASYSSYGGAVYDEDYEDEDESSSDDEEEEDGNTDENGEDEDDEISSPLSGLKLDPVYANS</sequence>
<evidence type="ECO:0008006" key="11">
    <source>
        <dbReference type="Google" id="ProtNLM"/>
    </source>
</evidence>
<dbReference type="EMBL" id="JAIZAY010000015">
    <property type="protein sequence ID" value="KAJ8028576.1"/>
    <property type="molecule type" value="Genomic_DNA"/>
</dbReference>
<evidence type="ECO:0000256" key="2">
    <source>
        <dbReference type="ARBA" id="ARBA00007212"/>
    </source>
</evidence>
<keyword evidence="6" id="KW-0862">Zinc</keyword>
<evidence type="ECO:0000256" key="3">
    <source>
        <dbReference type="ARBA" id="ARBA00022723"/>
    </source>
</evidence>
<dbReference type="PANTHER" id="PTHR13214">
    <property type="entry name" value="ZINC FINGER PROTEIN 330"/>
    <property type="match status" value="1"/>
</dbReference>
<keyword evidence="10" id="KW-1185">Reference proteome</keyword>
<comment type="subcellular location">
    <subcellularLocation>
        <location evidence="1">Nucleus</location>
        <location evidence="1">Nucleolus</location>
    </subcellularLocation>
</comment>
<evidence type="ECO:0000256" key="7">
    <source>
        <dbReference type="ARBA" id="ARBA00023242"/>
    </source>
</evidence>
<accession>A0A9Q1H1H5</accession>
<dbReference type="InterPro" id="IPR010531">
    <property type="entry name" value="NOA36"/>
</dbReference>
<evidence type="ECO:0000256" key="1">
    <source>
        <dbReference type="ARBA" id="ARBA00004604"/>
    </source>
</evidence>
<evidence type="ECO:0000256" key="5">
    <source>
        <dbReference type="ARBA" id="ARBA00022771"/>
    </source>
</evidence>
<comment type="similarity">
    <text evidence="2">Belongs to the NOA36 family.</text>
</comment>
<keyword evidence="7" id="KW-0539">Nucleus</keyword>
<gene>
    <name evidence="9" type="ORF">HOLleu_30858</name>
</gene>
<feature type="region of interest" description="Disordered" evidence="8">
    <location>
        <begin position="1"/>
        <end position="24"/>
    </location>
</feature>
<dbReference type="OrthoDB" id="10258894at2759"/>
<feature type="region of interest" description="Disordered" evidence="8">
    <location>
        <begin position="274"/>
        <end position="326"/>
    </location>
</feature>
<proteinExistence type="inferred from homology"/>
<evidence type="ECO:0000313" key="10">
    <source>
        <dbReference type="Proteomes" id="UP001152320"/>
    </source>
</evidence>
<dbReference type="GO" id="GO:0005730">
    <property type="term" value="C:nucleolus"/>
    <property type="evidence" value="ECO:0007669"/>
    <property type="project" value="UniProtKB-SubCell"/>
</dbReference>
<dbReference type="Proteomes" id="UP001152320">
    <property type="component" value="Chromosome 15"/>
</dbReference>
<name>A0A9Q1H1H5_HOLLE</name>
<keyword evidence="3" id="KW-0479">Metal-binding</keyword>
<dbReference type="Pfam" id="PF06524">
    <property type="entry name" value="NOA36"/>
    <property type="match status" value="1"/>
</dbReference>
<reference evidence="9" key="1">
    <citation type="submission" date="2021-10" db="EMBL/GenBank/DDBJ databases">
        <title>Tropical sea cucumber genome reveals ecological adaptation and Cuvierian tubules defense mechanism.</title>
        <authorList>
            <person name="Chen T."/>
        </authorList>
    </citation>
    <scope>NUCLEOTIDE SEQUENCE</scope>
    <source>
        <strain evidence="9">Nanhai2018</strain>
        <tissue evidence="9">Muscle</tissue>
    </source>
</reference>
<dbReference type="AlphaFoldDB" id="A0A9Q1H1H5"/>
<feature type="compositionally biased region" description="Basic and acidic residues" evidence="8">
    <location>
        <begin position="14"/>
        <end position="24"/>
    </location>
</feature>
<comment type="caution">
    <text evidence="9">The sequence shown here is derived from an EMBL/GenBank/DDBJ whole genome shotgun (WGS) entry which is preliminary data.</text>
</comment>
<keyword evidence="4" id="KW-0677">Repeat</keyword>
<dbReference type="PANTHER" id="PTHR13214:SF1">
    <property type="entry name" value="ZINC FINGER PROTEIN 330"/>
    <property type="match status" value="1"/>
</dbReference>
<evidence type="ECO:0000256" key="8">
    <source>
        <dbReference type="SAM" id="MobiDB-lite"/>
    </source>
</evidence>
<evidence type="ECO:0000313" key="9">
    <source>
        <dbReference type="EMBL" id="KAJ8028576.1"/>
    </source>
</evidence>
<evidence type="ECO:0000256" key="6">
    <source>
        <dbReference type="ARBA" id="ARBA00022833"/>
    </source>
</evidence>
<protein>
    <recommendedName>
        <fullName evidence="11">Zinc finger protein 330</fullName>
    </recommendedName>
</protein>
<organism evidence="9 10">
    <name type="scientific">Holothuria leucospilota</name>
    <name type="common">Black long sea cucumber</name>
    <name type="synonym">Mertensiothuria leucospilota</name>
    <dbReference type="NCBI Taxonomy" id="206669"/>
    <lineage>
        <taxon>Eukaryota</taxon>
        <taxon>Metazoa</taxon>
        <taxon>Echinodermata</taxon>
        <taxon>Eleutherozoa</taxon>
        <taxon>Echinozoa</taxon>
        <taxon>Holothuroidea</taxon>
        <taxon>Aspidochirotacea</taxon>
        <taxon>Aspidochirotida</taxon>
        <taxon>Holothuriidae</taxon>
        <taxon>Holothuria</taxon>
    </lineage>
</organism>
<dbReference type="GO" id="GO:0008270">
    <property type="term" value="F:zinc ion binding"/>
    <property type="evidence" value="ECO:0007669"/>
    <property type="project" value="UniProtKB-KW"/>
</dbReference>